<keyword evidence="2" id="KW-1185">Reference proteome</keyword>
<dbReference type="InterPro" id="IPR019421">
    <property type="entry name" value="7TM_GPCR_serpentine_rcpt_Srd"/>
</dbReference>
<name>A0A0N4ZDY3_PARTI</name>
<keyword evidence="1" id="KW-0472">Membrane</keyword>
<proteinExistence type="predicted"/>
<feature type="transmembrane region" description="Helical" evidence="1">
    <location>
        <begin position="226"/>
        <end position="245"/>
    </location>
</feature>
<keyword evidence="1" id="KW-0812">Transmembrane</keyword>
<dbReference type="AlphaFoldDB" id="A0A0N4ZDY3"/>
<sequence length="303" mass="34939">MIQFIIGLITVILTTIPGIFIFFDSNYFIVVVNFFVDDFYNYTLSRVIFVLDLVMVYTTIAFPFGVLLGKYLVLCKNQRLTNYKVFLITFLCVFLSLIMGHAVLTVTDLEISDAVFSIFLHTNKIKSSLLNNNTKFLQFYLKFVEAPLYFIIIYLSSFIIVRKYKNYMIQYKESMSCTTKKIHNDFLKIIILQSSIPLLLSGPPALVFICFVVTGQHNRIPFIGDYIIKLFSTIPSINALLFIFLPNKSRELVFSFIIKKSKVSSTSLIKFIDVKPVTSCVPTSINHLDNKKPNIKNERRTHM</sequence>
<feature type="transmembrane region" description="Helical" evidence="1">
    <location>
        <begin position="7"/>
        <end position="36"/>
    </location>
</feature>
<dbReference type="WBParaSite" id="PTRK_0000582050.1">
    <property type="protein sequence ID" value="PTRK_0000582050.1"/>
    <property type="gene ID" value="PTRK_0000582050"/>
</dbReference>
<feature type="transmembrane region" description="Helical" evidence="1">
    <location>
        <begin position="48"/>
        <end position="73"/>
    </location>
</feature>
<keyword evidence="1" id="KW-1133">Transmembrane helix</keyword>
<accession>A0A0N4ZDY3</accession>
<reference evidence="3" key="1">
    <citation type="submission" date="2017-02" db="UniProtKB">
        <authorList>
            <consortium name="WormBaseParasite"/>
        </authorList>
    </citation>
    <scope>IDENTIFICATION</scope>
</reference>
<dbReference type="Pfam" id="PF10317">
    <property type="entry name" value="7TM_GPCR_Srd"/>
    <property type="match status" value="1"/>
</dbReference>
<feature type="transmembrane region" description="Helical" evidence="1">
    <location>
        <begin position="85"/>
        <end position="104"/>
    </location>
</feature>
<evidence type="ECO:0000313" key="2">
    <source>
        <dbReference type="Proteomes" id="UP000038045"/>
    </source>
</evidence>
<evidence type="ECO:0000313" key="3">
    <source>
        <dbReference type="WBParaSite" id="PTRK_0000582050.1"/>
    </source>
</evidence>
<feature type="transmembrane region" description="Helical" evidence="1">
    <location>
        <begin position="189"/>
        <end position="214"/>
    </location>
</feature>
<feature type="transmembrane region" description="Helical" evidence="1">
    <location>
        <begin position="139"/>
        <end position="161"/>
    </location>
</feature>
<evidence type="ECO:0000256" key="1">
    <source>
        <dbReference type="SAM" id="Phobius"/>
    </source>
</evidence>
<protein>
    <submittedName>
        <fullName evidence="3">G_PROTEIN_RECEP_F1_2 domain-containing protein</fullName>
    </submittedName>
</protein>
<organism evidence="2 3">
    <name type="scientific">Parastrongyloides trichosuri</name>
    <name type="common">Possum-specific nematode worm</name>
    <dbReference type="NCBI Taxonomy" id="131310"/>
    <lineage>
        <taxon>Eukaryota</taxon>
        <taxon>Metazoa</taxon>
        <taxon>Ecdysozoa</taxon>
        <taxon>Nematoda</taxon>
        <taxon>Chromadorea</taxon>
        <taxon>Rhabditida</taxon>
        <taxon>Tylenchina</taxon>
        <taxon>Panagrolaimomorpha</taxon>
        <taxon>Strongyloidoidea</taxon>
        <taxon>Strongyloididae</taxon>
        <taxon>Parastrongyloides</taxon>
    </lineage>
</organism>
<dbReference type="Proteomes" id="UP000038045">
    <property type="component" value="Unplaced"/>
</dbReference>